<evidence type="ECO:0000256" key="18">
    <source>
        <dbReference type="RuleBase" id="RU000579"/>
    </source>
</evidence>
<dbReference type="InterPro" id="IPR019811">
    <property type="entry name" value="HDH_CS"/>
</dbReference>
<comment type="catalytic activity">
    <reaction evidence="15">
        <text>L-homoserine + NADP(+) = L-aspartate 4-semialdehyde + NADPH + H(+)</text>
        <dbReference type="Rhea" id="RHEA:15761"/>
        <dbReference type="ChEBI" id="CHEBI:15378"/>
        <dbReference type="ChEBI" id="CHEBI:57476"/>
        <dbReference type="ChEBI" id="CHEBI:57783"/>
        <dbReference type="ChEBI" id="CHEBI:58349"/>
        <dbReference type="ChEBI" id="CHEBI:537519"/>
        <dbReference type="EC" id="1.1.1.3"/>
    </reaction>
    <physiologicalReaction direction="right-to-left" evidence="15">
        <dbReference type="Rhea" id="RHEA:15763"/>
    </physiologicalReaction>
</comment>
<dbReference type="Gene3D" id="3.30.360.10">
    <property type="entry name" value="Dihydrodipicolinate Reductase, domain 2"/>
    <property type="match status" value="1"/>
</dbReference>
<dbReference type="PROSITE" id="PS51671">
    <property type="entry name" value="ACT"/>
    <property type="match status" value="1"/>
</dbReference>
<evidence type="ECO:0000256" key="12">
    <source>
        <dbReference type="ARBA" id="ARBA00023027"/>
    </source>
</evidence>
<dbReference type="Pfam" id="PF03447">
    <property type="entry name" value="NAD_binding_3"/>
    <property type="match status" value="1"/>
</dbReference>
<dbReference type="UniPathway" id="UPA00050">
    <property type="reaction ID" value="UER00063"/>
</dbReference>
<dbReference type="UniPathway" id="UPA00051">
    <property type="reaction ID" value="UER00465"/>
</dbReference>
<feature type="domain" description="ACT" evidence="20">
    <location>
        <begin position="352"/>
        <end position="431"/>
    </location>
</feature>
<dbReference type="PANTHER" id="PTHR43331:SF1">
    <property type="entry name" value="HOMOSERINE DEHYDROGENASE"/>
    <property type="match status" value="1"/>
</dbReference>
<dbReference type="GO" id="GO:0050661">
    <property type="term" value="F:NADP binding"/>
    <property type="evidence" value="ECO:0007669"/>
    <property type="project" value="InterPro"/>
</dbReference>
<dbReference type="AlphaFoldDB" id="B1I3M4"/>
<dbReference type="FunFam" id="3.40.50.720:FF:000062">
    <property type="entry name" value="Homoserine dehydrogenase"/>
    <property type="match status" value="1"/>
</dbReference>
<organism evidence="21 22">
    <name type="scientific">Desulforudis audaxviator (strain MP104C)</name>
    <dbReference type="NCBI Taxonomy" id="477974"/>
    <lineage>
        <taxon>Bacteria</taxon>
        <taxon>Bacillati</taxon>
        <taxon>Bacillota</taxon>
        <taxon>Clostridia</taxon>
        <taxon>Thermoanaerobacterales</taxon>
        <taxon>Candidatus Desulforudaceae</taxon>
        <taxon>Candidatus Desulforudis</taxon>
    </lineage>
</organism>
<feature type="binding site" evidence="17">
    <location>
        <position position="192"/>
    </location>
    <ligand>
        <name>L-homoserine</name>
        <dbReference type="ChEBI" id="CHEBI:57476"/>
    </ligand>
</feature>
<dbReference type="OrthoDB" id="9808167at2"/>
<evidence type="ECO:0000256" key="6">
    <source>
        <dbReference type="ARBA" id="ARBA00013376"/>
    </source>
</evidence>
<evidence type="ECO:0000256" key="17">
    <source>
        <dbReference type="PIRSR" id="PIRSR000098-2"/>
    </source>
</evidence>
<feature type="binding site" evidence="17">
    <location>
        <position position="107"/>
    </location>
    <ligand>
        <name>NADPH</name>
        <dbReference type="ChEBI" id="CHEBI:57783"/>
    </ligand>
</feature>
<keyword evidence="14 18" id="KW-0486">Methionine biosynthesis</keyword>
<dbReference type="SUPFAM" id="SSF55021">
    <property type="entry name" value="ACT-like"/>
    <property type="match status" value="1"/>
</dbReference>
<keyword evidence="13" id="KW-0915">Sodium</keyword>
<evidence type="ECO:0000256" key="16">
    <source>
        <dbReference type="PIRSR" id="PIRSR000098-1"/>
    </source>
</evidence>
<evidence type="ECO:0000256" key="5">
    <source>
        <dbReference type="ARBA" id="ARBA00013213"/>
    </source>
</evidence>
<dbReference type="GO" id="GO:0009088">
    <property type="term" value="P:threonine biosynthetic process"/>
    <property type="evidence" value="ECO:0007669"/>
    <property type="project" value="UniProtKB-UniPathway"/>
</dbReference>
<comment type="similarity">
    <text evidence="4 19">Belongs to the homoserine dehydrogenase family.</text>
</comment>
<dbReference type="RefSeq" id="WP_012302171.1">
    <property type="nucleotide sequence ID" value="NC_010424.1"/>
</dbReference>
<accession>B1I3M4</accession>
<proteinExistence type="inferred from homology"/>
<dbReference type="Pfam" id="PF01842">
    <property type="entry name" value="ACT"/>
    <property type="match status" value="1"/>
</dbReference>
<evidence type="ECO:0000256" key="9">
    <source>
        <dbReference type="ARBA" id="ARBA00022723"/>
    </source>
</evidence>
<reference evidence="21 22" key="2">
    <citation type="journal article" date="2008" name="Science">
        <title>Environmental genomics reveals a single-species ecosystem deep within Earth.</title>
        <authorList>
            <person name="Chivian D."/>
            <person name="Brodie E.L."/>
            <person name="Alm E.J."/>
            <person name="Culley D.E."/>
            <person name="Dehal P.S."/>
            <person name="Desantis T.Z."/>
            <person name="Gihring T.M."/>
            <person name="Lapidus A."/>
            <person name="Lin L.H."/>
            <person name="Lowry S.R."/>
            <person name="Moser D.P."/>
            <person name="Richardson P.M."/>
            <person name="Southam G."/>
            <person name="Wanger G."/>
            <person name="Pratt L.M."/>
            <person name="Andersen G.L."/>
            <person name="Hazen T.C."/>
            <person name="Brockman F.J."/>
            <person name="Arkin A.P."/>
            <person name="Onstott T.C."/>
        </authorList>
    </citation>
    <scope>NUCLEOTIDE SEQUENCE [LARGE SCALE GENOMIC DNA]</scope>
    <source>
        <strain evidence="21 22">MP104C</strain>
    </source>
</reference>
<dbReference type="eggNOG" id="COG4747">
    <property type="taxonomic scope" value="Bacteria"/>
</dbReference>
<evidence type="ECO:0000256" key="19">
    <source>
        <dbReference type="RuleBase" id="RU004171"/>
    </source>
</evidence>
<dbReference type="EC" id="1.1.1.3" evidence="5 18"/>
<feature type="active site" description="Proton donor" evidence="16">
    <location>
        <position position="207"/>
    </location>
</feature>
<keyword evidence="10 17" id="KW-0521">NADP</keyword>
<dbReference type="InterPro" id="IPR016204">
    <property type="entry name" value="HDH"/>
</dbReference>
<feature type="binding site" evidence="17">
    <location>
        <begin position="11"/>
        <end position="18"/>
    </location>
    <ligand>
        <name>NADP(+)</name>
        <dbReference type="ChEBI" id="CHEBI:58349"/>
    </ligand>
</feature>
<evidence type="ECO:0000256" key="10">
    <source>
        <dbReference type="ARBA" id="ARBA00022857"/>
    </source>
</evidence>
<dbReference type="CDD" id="cd04881">
    <property type="entry name" value="ACT_HSDH-Hom"/>
    <property type="match status" value="1"/>
</dbReference>
<dbReference type="PANTHER" id="PTHR43331">
    <property type="entry name" value="HOMOSERINE DEHYDROGENASE"/>
    <property type="match status" value="1"/>
</dbReference>
<evidence type="ECO:0000256" key="14">
    <source>
        <dbReference type="ARBA" id="ARBA00023167"/>
    </source>
</evidence>
<dbReference type="InterPro" id="IPR005106">
    <property type="entry name" value="Asp/hSer_DH_NAD-bd"/>
</dbReference>
<evidence type="ECO:0000256" key="7">
    <source>
        <dbReference type="ARBA" id="ARBA00022605"/>
    </source>
</evidence>
<evidence type="ECO:0000256" key="11">
    <source>
        <dbReference type="ARBA" id="ARBA00023002"/>
    </source>
</evidence>
<dbReference type="InterPro" id="IPR045865">
    <property type="entry name" value="ACT-like_dom_sf"/>
</dbReference>
<dbReference type="Proteomes" id="UP000008544">
    <property type="component" value="Chromosome"/>
</dbReference>
<comment type="cofactor">
    <cofactor evidence="1">
        <name>a metal cation</name>
        <dbReference type="ChEBI" id="CHEBI:25213"/>
    </cofactor>
</comment>
<keyword evidence="9" id="KW-0479">Metal-binding</keyword>
<dbReference type="NCBIfam" id="NF004976">
    <property type="entry name" value="PRK06349.1"/>
    <property type="match status" value="1"/>
</dbReference>
<dbReference type="GO" id="GO:0004412">
    <property type="term" value="F:homoserine dehydrogenase activity"/>
    <property type="evidence" value="ECO:0007669"/>
    <property type="project" value="UniProtKB-EC"/>
</dbReference>
<keyword evidence="11 18" id="KW-0560">Oxidoreductase</keyword>
<dbReference type="PIRSF" id="PIRSF000098">
    <property type="entry name" value="Homoser_dehydrog"/>
    <property type="match status" value="1"/>
</dbReference>
<dbReference type="GO" id="GO:0009086">
    <property type="term" value="P:methionine biosynthetic process"/>
    <property type="evidence" value="ECO:0007669"/>
    <property type="project" value="UniProtKB-KW"/>
</dbReference>
<evidence type="ECO:0000256" key="4">
    <source>
        <dbReference type="ARBA" id="ARBA00006753"/>
    </source>
</evidence>
<keyword evidence="12" id="KW-0520">NAD</keyword>
<keyword evidence="7 18" id="KW-0028">Amino-acid biosynthesis</keyword>
<dbReference type="eggNOG" id="COG0460">
    <property type="taxonomic scope" value="Bacteria"/>
</dbReference>
<protein>
    <recommendedName>
        <fullName evidence="6 18">Homoserine dehydrogenase</fullName>
        <ecNumber evidence="5 18">1.1.1.3</ecNumber>
    </recommendedName>
</protein>
<comment type="pathway">
    <text evidence="3 18">Amino-acid biosynthesis; L-methionine biosynthesis via de novo pathway; L-homoserine from L-aspartate: step 3/3.</text>
</comment>
<dbReference type="Pfam" id="PF00742">
    <property type="entry name" value="Homoserine_dh"/>
    <property type="match status" value="1"/>
</dbReference>
<sequence length="431" mass="46586">MSERVIKIGLLGLGTVGGGVYRVLQKNADLIARKTGVRLEVAGILVRDVGRDRGLSLPPGVLTDRPEDILDDHTIQIVVEVMGGTGPAFDYVRRALKRGKSVVTANKDMMAEHGKELFDLTREGKSDLLFEASVAGGIPIIRVLKQCLAANRIEAVMGILNGTTNYMLTRMTAEGTDFQTVLQEAQALGYAEADPTNDVEGYDAARKTAILASIAFNTRISFPAVYVEGISRITAEDITYATELGYVIKLLGIVKDTPEGIEVRTHPALLPRQHPLAAVNDVFNAIYVRGDAVGETMFYGRGAGALPTASAVVADIMDAARNIVHRVPGIISCTCFEERPLKEMGRVRCKNYLRLRVVDRPGVLAQIARVFGDNQVSLAAVTQKHSEGTKAELVLVTHEVAEQNLRDALAGLTGLDVVERICNVIRVEGDS</sequence>
<dbReference type="InterPro" id="IPR001342">
    <property type="entry name" value="HDH_cat"/>
</dbReference>
<dbReference type="SUPFAM" id="SSF55347">
    <property type="entry name" value="Glyceraldehyde-3-phosphate dehydrogenase-like, C-terminal domain"/>
    <property type="match status" value="1"/>
</dbReference>
<keyword evidence="8 18" id="KW-0791">Threonine biosynthesis</keyword>
<evidence type="ECO:0000313" key="21">
    <source>
        <dbReference type="EMBL" id="ACA59585.1"/>
    </source>
</evidence>
<evidence type="ECO:0000256" key="1">
    <source>
        <dbReference type="ARBA" id="ARBA00001920"/>
    </source>
</evidence>
<evidence type="ECO:0000313" key="22">
    <source>
        <dbReference type="Proteomes" id="UP000008544"/>
    </source>
</evidence>
<dbReference type="SUPFAM" id="SSF51735">
    <property type="entry name" value="NAD(P)-binding Rossmann-fold domains"/>
    <property type="match status" value="1"/>
</dbReference>
<dbReference type="HOGENOM" id="CLU_009116_1_0_9"/>
<dbReference type="InterPro" id="IPR036291">
    <property type="entry name" value="NAD(P)-bd_dom_sf"/>
</dbReference>
<comment type="pathway">
    <text evidence="2 18">Amino-acid biosynthesis; L-threonine biosynthesis; L-threonine from L-aspartate: step 3/5.</text>
</comment>
<reference evidence="22" key="1">
    <citation type="submission" date="2007-10" db="EMBL/GenBank/DDBJ databases">
        <title>Complete sequence of chromosome of Desulforudis audaxviator MP104C.</title>
        <authorList>
            <person name="Copeland A."/>
            <person name="Lucas S."/>
            <person name="Lapidus A."/>
            <person name="Barry K."/>
            <person name="Glavina del Rio T."/>
            <person name="Dalin E."/>
            <person name="Tice H."/>
            <person name="Bruce D."/>
            <person name="Pitluck S."/>
            <person name="Lowry S.R."/>
            <person name="Larimer F."/>
            <person name="Land M.L."/>
            <person name="Hauser L."/>
            <person name="Kyrpides N."/>
            <person name="Ivanova N.N."/>
            <person name="Richardson P."/>
        </authorList>
    </citation>
    <scope>NUCLEOTIDE SEQUENCE [LARGE SCALE GENOMIC DNA]</scope>
    <source>
        <strain evidence="22">MP104C</strain>
    </source>
</reference>
<dbReference type="KEGG" id="dau:Daud_1073"/>
<dbReference type="EMBL" id="CP000860">
    <property type="protein sequence ID" value="ACA59585.1"/>
    <property type="molecule type" value="Genomic_DNA"/>
</dbReference>
<evidence type="ECO:0000256" key="2">
    <source>
        <dbReference type="ARBA" id="ARBA00005056"/>
    </source>
</evidence>
<dbReference type="GO" id="GO:0046872">
    <property type="term" value="F:metal ion binding"/>
    <property type="evidence" value="ECO:0007669"/>
    <property type="project" value="UniProtKB-KW"/>
</dbReference>
<evidence type="ECO:0000256" key="15">
    <source>
        <dbReference type="ARBA" id="ARBA00048841"/>
    </source>
</evidence>
<evidence type="ECO:0000256" key="13">
    <source>
        <dbReference type="ARBA" id="ARBA00023053"/>
    </source>
</evidence>
<evidence type="ECO:0000259" key="20">
    <source>
        <dbReference type="PROSITE" id="PS51671"/>
    </source>
</evidence>
<dbReference type="InterPro" id="IPR002912">
    <property type="entry name" value="ACT_dom"/>
</dbReference>
<dbReference type="Gene3D" id="3.40.50.720">
    <property type="entry name" value="NAD(P)-binding Rossmann-like Domain"/>
    <property type="match status" value="1"/>
</dbReference>
<keyword evidence="22" id="KW-1185">Reference proteome</keyword>
<dbReference type="STRING" id="477974.Daud_1073"/>
<gene>
    <name evidence="21" type="ordered locus">Daud_1073</name>
</gene>
<dbReference type="PROSITE" id="PS01042">
    <property type="entry name" value="HOMOSER_DHGENASE"/>
    <property type="match status" value="1"/>
</dbReference>
<dbReference type="Gene3D" id="3.30.70.260">
    <property type="match status" value="1"/>
</dbReference>
<evidence type="ECO:0000256" key="3">
    <source>
        <dbReference type="ARBA" id="ARBA00005062"/>
    </source>
</evidence>
<evidence type="ECO:0000256" key="8">
    <source>
        <dbReference type="ARBA" id="ARBA00022697"/>
    </source>
</evidence>
<name>B1I3M4_DESAP</name>
<dbReference type="FunFam" id="3.30.360.10:FF:000005">
    <property type="entry name" value="Homoserine dehydrogenase"/>
    <property type="match status" value="1"/>
</dbReference>